<dbReference type="GO" id="GO:0018812">
    <property type="term" value="F:3-hydroxyacyl-CoA dehydratase activity"/>
    <property type="evidence" value="ECO:0007669"/>
    <property type="project" value="UniProtKB-EC"/>
</dbReference>
<keyword evidence="5" id="KW-0443">Lipid metabolism</keyword>
<dbReference type="PROSITE" id="PS00166">
    <property type="entry name" value="ENOYL_COA_HYDRATASE"/>
    <property type="match status" value="1"/>
</dbReference>
<comment type="catalytic activity">
    <reaction evidence="8">
        <text>a short-chain (3S)-3-hydroxyacyl-CoA = a short-chain (2E)-enoyl-CoA + H2O</text>
        <dbReference type="Rhea" id="RHEA:52664"/>
        <dbReference type="ChEBI" id="CHEBI:15377"/>
        <dbReference type="ChEBI" id="CHEBI:87488"/>
        <dbReference type="ChEBI" id="CHEBI:136760"/>
        <dbReference type="EC" id="4.2.1.150"/>
    </reaction>
</comment>
<keyword evidence="7" id="KW-0456">Lyase</keyword>
<evidence type="ECO:0000256" key="8">
    <source>
        <dbReference type="ARBA" id="ARBA00050624"/>
    </source>
</evidence>
<evidence type="ECO:0000256" key="9">
    <source>
        <dbReference type="ARBA" id="ARBA00067035"/>
    </source>
</evidence>
<dbReference type="UniPathway" id="UPA00659"/>
<keyword evidence="4" id="KW-0276">Fatty acid metabolism</keyword>
<accession>A0A2L2XDB9</accession>
<dbReference type="GO" id="GO:0016853">
    <property type="term" value="F:isomerase activity"/>
    <property type="evidence" value="ECO:0007669"/>
    <property type="project" value="UniProtKB-KW"/>
</dbReference>
<protein>
    <recommendedName>
        <fullName evidence="9">short-chain-enoyl-CoA hydratase</fullName>
        <ecNumber evidence="9">4.2.1.150</ecNumber>
    </recommendedName>
</protein>
<evidence type="ECO:0000256" key="10">
    <source>
        <dbReference type="RuleBase" id="RU003707"/>
    </source>
</evidence>
<dbReference type="OrthoDB" id="9775794at2"/>
<evidence type="ECO:0000256" key="7">
    <source>
        <dbReference type="ARBA" id="ARBA00023239"/>
    </source>
</evidence>
<evidence type="ECO:0000256" key="1">
    <source>
        <dbReference type="ARBA" id="ARBA00005005"/>
    </source>
</evidence>
<evidence type="ECO:0000313" key="11">
    <source>
        <dbReference type="EMBL" id="GBF34024.1"/>
    </source>
</evidence>
<dbReference type="InterPro" id="IPR001753">
    <property type="entry name" value="Enoyl-CoA_hydra/iso"/>
</dbReference>
<name>A0A2L2XDB9_9FIRM</name>
<comment type="pathway">
    <text evidence="2">Lipid metabolism; butanoate metabolism.</text>
</comment>
<dbReference type="FunFam" id="1.10.12.10:FF:000001">
    <property type="entry name" value="Probable enoyl-CoA hydratase, mitochondrial"/>
    <property type="match status" value="1"/>
</dbReference>
<dbReference type="RefSeq" id="WP_104372337.1">
    <property type="nucleotide sequence ID" value="NZ_BFAV01000125.1"/>
</dbReference>
<dbReference type="Gene3D" id="1.10.12.10">
    <property type="entry name" value="Lyase 2-enoyl-coa Hydratase, Chain A, domain 2"/>
    <property type="match status" value="1"/>
</dbReference>
<evidence type="ECO:0000256" key="2">
    <source>
        <dbReference type="ARBA" id="ARBA00005086"/>
    </source>
</evidence>
<comment type="similarity">
    <text evidence="3 10">Belongs to the enoyl-CoA hydratase/isomerase family.</text>
</comment>
<organism evidence="11 12">
    <name type="scientific">Desulfocucumis palustris</name>
    <dbReference type="NCBI Taxonomy" id="1898651"/>
    <lineage>
        <taxon>Bacteria</taxon>
        <taxon>Bacillati</taxon>
        <taxon>Bacillota</taxon>
        <taxon>Clostridia</taxon>
        <taxon>Eubacteriales</taxon>
        <taxon>Desulfocucumaceae</taxon>
        <taxon>Desulfocucumis</taxon>
    </lineage>
</organism>
<evidence type="ECO:0000313" key="12">
    <source>
        <dbReference type="Proteomes" id="UP000239549"/>
    </source>
</evidence>
<dbReference type="PANTHER" id="PTHR43149:SF1">
    <property type="entry name" value="DELTA(3,5)-DELTA(2,4)-DIENOYL-COA ISOMERASE, MITOCHONDRIAL"/>
    <property type="match status" value="1"/>
</dbReference>
<comment type="pathway">
    <text evidence="1">Lipid metabolism; fatty acid beta-oxidation.</text>
</comment>
<dbReference type="Proteomes" id="UP000239549">
    <property type="component" value="Unassembled WGS sequence"/>
</dbReference>
<comment type="caution">
    <text evidence="11">The sequence shown here is derived from an EMBL/GenBank/DDBJ whole genome shotgun (WGS) entry which is preliminary data.</text>
</comment>
<dbReference type="SUPFAM" id="SSF52096">
    <property type="entry name" value="ClpP/crotonase"/>
    <property type="match status" value="1"/>
</dbReference>
<gene>
    <name evidence="11" type="ORF">DCCM_3135</name>
</gene>
<evidence type="ECO:0000256" key="3">
    <source>
        <dbReference type="ARBA" id="ARBA00005254"/>
    </source>
</evidence>
<dbReference type="InterPro" id="IPR045002">
    <property type="entry name" value="Ech1-like"/>
</dbReference>
<dbReference type="InterPro" id="IPR018376">
    <property type="entry name" value="Enoyl-CoA_hyd/isom_CS"/>
</dbReference>
<dbReference type="InterPro" id="IPR029045">
    <property type="entry name" value="ClpP/crotonase-like_dom_sf"/>
</dbReference>
<evidence type="ECO:0000256" key="5">
    <source>
        <dbReference type="ARBA" id="ARBA00023098"/>
    </source>
</evidence>
<dbReference type="Pfam" id="PF00378">
    <property type="entry name" value="ECH_1"/>
    <property type="match status" value="1"/>
</dbReference>
<dbReference type="AlphaFoldDB" id="A0A2L2XDB9"/>
<dbReference type="EC" id="4.2.1.150" evidence="9"/>
<reference evidence="12" key="1">
    <citation type="submission" date="2018-02" db="EMBL/GenBank/DDBJ databases">
        <title>Genome sequence of Desulfocucumis palustris strain NAW-5.</title>
        <authorList>
            <person name="Watanabe M."/>
            <person name="Kojima H."/>
            <person name="Fukui M."/>
        </authorList>
    </citation>
    <scope>NUCLEOTIDE SEQUENCE [LARGE SCALE GENOMIC DNA]</scope>
    <source>
        <strain evidence="12">NAW-5</strain>
    </source>
</reference>
<dbReference type="CDD" id="cd06558">
    <property type="entry name" value="crotonase-like"/>
    <property type="match status" value="1"/>
</dbReference>
<evidence type="ECO:0000256" key="6">
    <source>
        <dbReference type="ARBA" id="ARBA00023235"/>
    </source>
</evidence>
<dbReference type="PANTHER" id="PTHR43149">
    <property type="entry name" value="ENOYL-COA HYDRATASE"/>
    <property type="match status" value="1"/>
</dbReference>
<keyword evidence="12" id="KW-1185">Reference proteome</keyword>
<evidence type="ECO:0000256" key="4">
    <source>
        <dbReference type="ARBA" id="ARBA00022832"/>
    </source>
</evidence>
<dbReference type="InterPro" id="IPR014748">
    <property type="entry name" value="Enoyl-CoA_hydra_C"/>
</dbReference>
<keyword evidence="6" id="KW-0413">Isomerase</keyword>
<proteinExistence type="inferred from homology"/>
<dbReference type="GO" id="GO:0006635">
    <property type="term" value="P:fatty acid beta-oxidation"/>
    <property type="evidence" value="ECO:0007669"/>
    <property type="project" value="UniProtKB-UniPathway"/>
</dbReference>
<dbReference type="EMBL" id="BFAV01000125">
    <property type="protein sequence ID" value="GBF34024.1"/>
    <property type="molecule type" value="Genomic_DNA"/>
</dbReference>
<dbReference type="Gene3D" id="3.90.226.10">
    <property type="entry name" value="2-enoyl-CoA Hydratase, Chain A, domain 1"/>
    <property type="match status" value="1"/>
</dbReference>
<sequence>MEYNTLRFEKSGGVATITLNRPQAMNTFIEESWWEMEALQGIIESDDEVRAVVIKAAGDKFSAGIDVSLLGKINSNFIMKNLPRIQNVHNRWENLRQPVIAAVQGICFGAATELILSCDIRIASENAVFGIQEVNFGLAPDIGGTQRLTRTVGASQAKRLILACDTINAAEALRIGLVDLVCPPGELQAKAMELAARIASKPPVAVMFGKKAINLAREVSLQSGLMFEQAQSMFCMGTEDKNEAVSAFFEKRKPEFKGK</sequence>